<reference evidence="2 3" key="1">
    <citation type="submission" date="2024-01" db="EMBL/GenBank/DDBJ databases">
        <title>The genome of the rayed Mediterranean limpet Patella caerulea (Linnaeus, 1758).</title>
        <authorList>
            <person name="Anh-Thu Weber A."/>
            <person name="Halstead-Nussloch G."/>
        </authorList>
    </citation>
    <scope>NUCLEOTIDE SEQUENCE [LARGE SCALE GENOMIC DNA]</scope>
    <source>
        <strain evidence="2">AATW-2023a</strain>
        <tissue evidence="2">Whole specimen</tissue>
    </source>
</reference>
<dbReference type="InterPro" id="IPR002589">
    <property type="entry name" value="Macro_dom"/>
</dbReference>
<dbReference type="InterPro" id="IPR050892">
    <property type="entry name" value="ADP-ribose_metab_enzymes"/>
</dbReference>
<feature type="domain" description="Macro" evidence="1">
    <location>
        <begin position="1"/>
        <end position="146"/>
    </location>
</feature>
<dbReference type="PROSITE" id="PS51154">
    <property type="entry name" value="MACRO"/>
    <property type="match status" value="1"/>
</dbReference>
<gene>
    <name evidence="2" type="ORF">SNE40_023234</name>
</gene>
<dbReference type="Pfam" id="PF01661">
    <property type="entry name" value="Macro"/>
    <property type="match status" value="1"/>
</dbReference>
<evidence type="ECO:0000259" key="1">
    <source>
        <dbReference type="PROSITE" id="PS51154"/>
    </source>
</evidence>
<dbReference type="Proteomes" id="UP001347796">
    <property type="component" value="Unassembled WGS sequence"/>
</dbReference>
<dbReference type="SUPFAM" id="SSF52949">
    <property type="entry name" value="Macro domain-like"/>
    <property type="match status" value="1"/>
</dbReference>
<accession>A0AAN8J076</accession>
<evidence type="ECO:0000313" key="3">
    <source>
        <dbReference type="Proteomes" id="UP001347796"/>
    </source>
</evidence>
<dbReference type="PANTHER" id="PTHR12521:SF0">
    <property type="entry name" value="ADP-RIBOSE GLYCOHYDROLASE OARD1"/>
    <property type="match status" value="1"/>
</dbReference>
<dbReference type="GO" id="GO:0140291">
    <property type="term" value="P:peptidyl-glutamate ADP-deribosylation"/>
    <property type="evidence" value="ECO:0007669"/>
    <property type="project" value="TreeGrafter"/>
</dbReference>
<dbReference type="CDD" id="cd02901">
    <property type="entry name" value="Macro_Poa1p-like"/>
    <property type="match status" value="1"/>
</dbReference>
<organism evidence="2 3">
    <name type="scientific">Patella caerulea</name>
    <name type="common">Rayed Mediterranean limpet</name>
    <dbReference type="NCBI Taxonomy" id="87958"/>
    <lineage>
        <taxon>Eukaryota</taxon>
        <taxon>Metazoa</taxon>
        <taxon>Spiralia</taxon>
        <taxon>Lophotrochozoa</taxon>
        <taxon>Mollusca</taxon>
        <taxon>Gastropoda</taxon>
        <taxon>Patellogastropoda</taxon>
        <taxon>Patelloidea</taxon>
        <taxon>Patellidae</taxon>
        <taxon>Patella</taxon>
    </lineage>
</organism>
<dbReference type="InterPro" id="IPR043472">
    <property type="entry name" value="Macro_dom-like"/>
</dbReference>
<dbReference type="SMART" id="SM00506">
    <property type="entry name" value="A1pp"/>
    <property type="match status" value="1"/>
</dbReference>
<dbReference type="EMBL" id="JAZGQO010000021">
    <property type="protein sequence ID" value="KAK6166578.1"/>
    <property type="molecule type" value="Genomic_DNA"/>
</dbReference>
<proteinExistence type="predicted"/>
<dbReference type="AlphaFoldDB" id="A0AAN8J076"/>
<dbReference type="PANTHER" id="PTHR12521">
    <property type="entry name" value="PROTEIN C6ORF130"/>
    <property type="match status" value="1"/>
</dbReference>
<protein>
    <recommendedName>
        <fullName evidence="1">Macro domain-containing protein</fullName>
    </recommendedName>
</protein>
<comment type="caution">
    <text evidence="2">The sequence shown here is derived from an EMBL/GenBank/DDBJ whole genome shotgun (WGS) entry which is preliminary data.</text>
</comment>
<dbReference type="Gene3D" id="3.40.220.10">
    <property type="entry name" value="Leucine Aminopeptidase, subunit E, domain 1"/>
    <property type="match status" value="1"/>
</dbReference>
<sequence length="146" mass="16238">MATMGFKYSEKRGDLFSSPETDALVHCISSDCAMGKGIAVLFKNKFGGVQELKDQGKKTGEVAVLKRGSRYVYYLITKDRYFHKPTYDTLSSSLVAMKSHCIENKVQSVSMPRIGCGLDGLQWDKVSSLLKDIFSDTDLSITVYTI</sequence>
<name>A0AAN8J076_PATCE</name>
<evidence type="ECO:0000313" key="2">
    <source>
        <dbReference type="EMBL" id="KAK6166578.1"/>
    </source>
</evidence>
<keyword evidence="3" id="KW-1185">Reference proteome</keyword>